<comment type="subunit">
    <text evidence="7 9">Part of the 50S ribosomal subunit. Forms a cluster with proteins L14 and L19.</text>
</comment>
<dbReference type="RefSeq" id="WP_014438285.1">
    <property type="nucleotide sequence ID" value="NC_017080.1"/>
</dbReference>
<evidence type="ECO:0000256" key="4">
    <source>
        <dbReference type="ARBA" id="ARBA00022980"/>
    </source>
</evidence>
<dbReference type="eggNOG" id="COG0087">
    <property type="taxonomic scope" value="Bacteria"/>
</dbReference>
<evidence type="ECO:0000256" key="3">
    <source>
        <dbReference type="ARBA" id="ARBA00022884"/>
    </source>
</evidence>
<proteinExistence type="inferred from homology"/>
<dbReference type="PANTHER" id="PTHR11229">
    <property type="entry name" value="50S RIBOSOMAL PROTEIN L3"/>
    <property type="match status" value="1"/>
</dbReference>
<dbReference type="AlphaFoldDB" id="I0III9"/>
<reference evidence="11 12" key="1">
    <citation type="submission" date="2012-02" db="EMBL/GenBank/DDBJ databases">
        <title>Complete genome sequence of Phycisphaera mikurensis NBRC 102666.</title>
        <authorList>
            <person name="Ankai A."/>
            <person name="Hosoyama A."/>
            <person name="Terui Y."/>
            <person name="Sekine M."/>
            <person name="Fukai R."/>
            <person name="Kato Y."/>
            <person name="Nakamura S."/>
            <person name="Yamada-Narita S."/>
            <person name="Kawakoshi A."/>
            <person name="Fukunaga Y."/>
            <person name="Yamazaki S."/>
            <person name="Fujita N."/>
        </authorList>
    </citation>
    <scope>NUCLEOTIDE SEQUENCE [LARGE SCALE GENOMIC DNA]</scope>
    <source>
        <strain evidence="12">NBRC 102666 / KCTC 22515 / FYK2301M01</strain>
    </source>
</reference>
<dbReference type="NCBIfam" id="TIGR03625">
    <property type="entry name" value="L3_bact"/>
    <property type="match status" value="1"/>
</dbReference>
<dbReference type="OrthoDB" id="9806135at2"/>
<dbReference type="Gene3D" id="2.40.30.10">
    <property type="entry name" value="Translation factors"/>
    <property type="match status" value="1"/>
</dbReference>
<dbReference type="HAMAP" id="MF_01325_B">
    <property type="entry name" value="Ribosomal_uL3_B"/>
    <property type="match status" value="1"/>
</dbReference>
<feature type="region of interest" description="Disordered" evidence="10">
    <location>
        <begin position="146"/>
        <end position="184"/>
    </location>
</feature>
<accession>I0III9</accession>
<sequence length="243" mass="25889">MSAPENPQPNRMILGRKVGMTRLFGENGIDQPVTVIQVGPCVVTQVRTLELDGYHGVQLGFAEIKGRSSTMPLIGHDAKAGAAPQRFHRELRLQGPAAGDGESNHGVAFELGQRVTAADFEDVTYVDVVGTSKGKGFQGAMKRHGFGGQEASHGVERKHRSPGSIGGRSSNLGTGKPKKGIRMSGHMGDERVSVRNLPVVSVDAENDLLLVKGPIPGPKGGLVEVRTARRLWKRKIHALEAAG</sequence>
<dbReference type="InterPro" id="IPR000597">
    <property type="entry name" value="Ribosomal_uL3"/>
</dbReference>
<gene>
    <name evidence="7 11" type="primary">rplC</name>
    <name evidence="11" type="ordered locus">PSMK_29180</name>
</gene>
<dbReference type="FunFam" id="2.40.30.10:FF:000004">
    <property type="entry name" value="50S ribosomal protein L3"/>
    <property type="match status" value="1"/>
</dbReference>
<dbReference type="STRING" id="1142394.PSMK_29180"/>
<dbReference type="EMBL" id="AP012338">
    <property type="protein sequence ID" value="BAM05077.1"/>
    <property type="molecule type" value="Genomic_DNA"/>
</dbReference>
<keyword evidence="4 7" id="KW-0689">Ribosomal protein</keyword>
<dbReference type="GO" id="GO:0022625">
    <property type="term" value="C:cytosolic large ribosomal subunit"/>
    <property type="evidence" value="ECO:0007669"/>
    <property type="project" value="TreeGrafter"/>
</dbReference>
<dbReference type="KEGG" id="phm:PSMK_29180"/>
<comment type="function">
    <text evidence="7 9">One of the primary rRNA binding proteins, it binds directly near the 3'-end of the 23S rRNA, where it nucleates assembly of the 50S subunit.</text>
</comment>
<dbReference type="Gene3D" id="3.30.160.810">
    <property type="match status" value="1"/>
</dbReference>
<organism evidence="11 12">
    <name type="scientific">Phycisphaera mikurensis (strain NBRC 102666 / KCTC 22515 / FYK2301M01)</name>
    <dbReference type="NCBI Taxonomy" id="1142394"/>
    <lineage>
        <taxon>Bacteria</taxon>
        <taxon>Pseudomonadati</taxon>
        <taxon>Planctomycetota</taxon>
        <taxon>Phycisphaerae</taxon>
        <taxon>Phycisphaerales</taxon>
        <taxon>Phycisphaeraceae</taxon>
        <taxon>Phycisphaera</taxon>
    </lineage>
</organism>
<dbReference type="GO" id="GO:0019843">
    <property type="term" value="F:rRNA binding"/>
    <property type="evidence" value="ECO:0007669"/>
    <property type="project" value="UniProtKB-UniRule"/>
</dbReference>
<evidence type="ECO:0000256" key="1">
    <source>
        <dbReference type="ARBA" id="ARBA00006540"/>
    </source>
</evidence>
<keyword evidence="12" id="KW-1185">Reference proteome</keyword>
<evidence type="ECO:0000256" key="9">
    <source>
        <dbReference type="RuleBase" id="RU003906"/>
    </source>
</evidence>
<dbReference type="SUPFAM" id="SSF50447">
    <property type="entry name" value="Translation proteins"/>
    <property type="match status" value="1"/>
</dbReference>
<name>I0III9_PHYMF</name>
<evidence type="ECO:0000256" key="5">
    <source>
        <dbReference type="ARBA" id="ARBA00023274"/>
    </source>
</evidence>
<dbReference type="PATRIC" id="fig|1142394.8.peg.3019"/>
<dbReference type="GO" id="GO:0006412">
    <property type="term" value="P:translation"/>
    <property type="evidence" value="ECO:0007669"/>
    <property type="project" value="UniProtKB-UniRule"/>
</dbReference>
<dbReference type="PROSITE" id="PS00474">
    <property type="entry name" value="RIBOSOMAL_L3"/>
    <property type="match status" value="1"/>
</dbReference>
<evidence type="ECO:0000313" key="11">
    <source>
        <dbReference type="EMBL" id="BAM05077.1"/>
    </source>
</evidence>
<dbReference type="InterPro" id="IPR019926">
    <property type="entry name" value="Ribosomal_uL3_CS"/>
</dbReference>
<evidence type="ECO:0000256" key="2">
    <source>
        <dbReference type="ARBA" id="ARBA00022730"/>
    </source>
</evidence>
<evidence type="ECO:0000256" key="7">
    <source>
        <dbReference type="HAMAP-Rule" id="MF_01325"/>
    </source>
</evidence>
<dbReference type="PANTHER" id="PTHR11229:SF16">
    <property type="entry name" value="LARGE RIBOSOMAL SUBUNIT PROTEIN UL3C"/>
    <property type="match status" value="1"/>
</dbReference>
<comment type="similarity">
    <text evidence="1 7 8">Belongs to the universal ribosomal protein uL3 family.</text>
</comment>
<dbReference type="GO" id="GO:0003735">
    <property type="term" value="F:structural constituent of ribosome"/>
    <property type="evidence" value="ECO:0007669"/>
    <property type="project" value="UniProtKB-UniRule"/>
</dbReference>
<evidence type="ECO:0000256" key="8">
    <source>
        <dbReference type="RuleBase" id="RU003905"/>
    </source>
</evidence>
<evidence type="ECO:0000256" key="6">
    <source>
        <dbReference type="ARBA" id="ARBA00035243"/>
    </source>
</evidence>
<evidence type="ECO:0000313" key="12">
    <source>
        <dbReference type="Proteomes" id="UP000007881"/>
    </source>
</evidence>
<dbReference type="Proteomes" id="UP000007881">
    <property type="component" value="Chromosome"/>
</dbReference>
<dbReference type="InterPro" id="IPR019927">
    <property type="entry name" value="Ribosomal_uL3_bac/org-type"/>
</dbReference>
<dbReference type="InterPro" id="IPR009000">
    <property type="entry name" value="Transl_B-barrel_sf"/>
</dbReference>
<protein>
    <recommendedName>
        <fullName evidence="6 7">Large ribosomal subunit protein uL3</fullName>
    </recommendedName>
</protein>
<keyword evidence="2 7" id="KW-0699">rRNA-binding</keyword>
<dbReference type="HOGENOM" id="CLU_044142_4_1_0"/>
<dbReference type="Pfam" id="PF00297">
    <property type="entry name" value="Ribosomal_L3"/>
    <property type="match status" value="1"/>
</dbReference>
<keyword evidence="3 7" id="KW-0694">RNA-binding</keyword>
<evidence type="ECO:0000256" key="10">
    <source>
        <dbReference type="SAM" id="MobiDB-lite"/>
    </source>
</evidence>
<keyword evidence="5 7" id="KW-0687">Ribonucleoprotein</keyword>